<protein>
    <submittedName>
        <fullName evidence="1">Uncharacterized protein</fullName>
    </submittedName>
</protein>
<dbReference type="HOGENOM" id="CLU_3213155_0_0_12"/>
<dbReference type="PATRIC" id="fig|390236.22.peg.1357"/>
<dbReference type="Proteomes" id="UP000005216">
    <property type="component" value="Plasmid lp32-10"/>
</dbReference>
<accession>Q0SLE0</accession>
<dbReference type="KEGG" id="baf:BAPKO_3546"/>
<geneLocation type="plasmid" evidence="1 2">
    <name>lp32-10</name>
</geneLocation>
<dbReference type="KEGG" id="bafz:BafPKo_Q0042"/>
<sequence length="44" mass="5564">MRNSSYTFFNTCLIEIEYLAQFDEENFELKIFSEDFFKFFKHFF</sequence>
<evidence type="ECO:0000313" key="1">
    <source>
        <dbReference type="EMBL" id="AEL70570.1"/>
    </source>
</evidence>
<organism evidence="1 2">
    <name type="scientific">Borreliella afzelii (strain PKo)</name>
    <name type="common">Borrelia afzelii</name>
    <dbReference type="NCBI Taxonomy" id="390236"/>
    <lineage>
        <taxon>Bacteria</taxon>
        <taxon>Pseudomonadati</taxon>
        <taxon>Spirochaetota</taxon>
        <taxon>Spirochaetia</taxon>
        <taxon>Spirochaetales</taxon>
        <taxon>Borreliaceae</taxon>
        <taxon>Borreliella</taxon>
    </lineage>
</organism>
<dbReference type="AlphaFoldDB" id="Q0SLE0"/>
<gene>
    <name evidence="1" type="ordered locus">BafPKo_Q0042</name>
</gene>
<reference evidence="1 2" key="1">
    <citation type="journal article" date="2011" name="J. Bacteriol.">
        <title>Whole-genome sequences of two Borrelia afzelii and two Borrelia garinii Lyme disease agent isolates.</title>
        <authorList>
            <person name="Casjens S.R."/>
            <person name="Mongodin E.F."/>
            <person name="Qiu W.-G."/>
            <person name="Dunn J.J."/>
            <person name="Luft B.J."/>
            <person name="Fraser-Liggett C.M."/>
            <person name="Schutzer S.E."/>
        </authorList>
    </citation>
    <scope>NUCLEOTIDE SEQUENCE [LARGE SCALE GENOMIC DNA]</scope>
    <source>
        <strain evidence="1 2">PKo</strain>
    </source>
</reference>
<dbReference type="EMBL" id="CP002948">
    <property type="protein sequence ID" value="AEL70570.1"/>
    <property type="molecule type" value="Genomic_DNA"/>
</dbReference>
<keyword evidence="1" id="KW-0614">Plasmid</keyword>
<name>Q0SLE0_BORAP</name>
<proteinExistence type="predicted"/>
<keyword evidence="2" id="KW-1185">Reference proteome</keyword>
<evidence type="ECO:0000313" key="2">
    <source>
        <dbReference type="Proteomes" id="UP000005216"/>
    </source>
</evidence>